<gene>
    <name evidence="4" type="ORF">AAD027_04010</name>
</gene>
<evidence type="ECO:0000256" key="2">
    <source>
        <dbReference type="SAM" id="SignalP"/>
    </source>
</evidence>
<name>A0ABU9IYG2_9GAMM</name>
<dbReference type="PANTHER" id="PTHR42834:SF1">
    <property type="entry name" value="ENDONUCLEASE_EXONUCLEASE_PHOSPHATASE FAMILY PROTEIN (AFU_ORTHOLOGUE AFUA_3G09210)"/>
    <property type="match status" value="1"/>
</dbReference>
<dbReference type="CDD" id="cd10283">
    <property type="entry name" value="MnuA_DNase1-like"/>
    <property type="match status" value="1"/>
</dbReference>
<dbReference type="Pfam" id="PF03372">
    <property type="entry name" value="Exo_endo_phos"/>
    <property type="match status" value="1"/>
</dbReference>
<feature type="domain" description="Endonuclease/exonuclease/phosphatase" evidence="3">
    <location>
        <begin position="294"/>
        <end position="567"/>
    </location>
</feature>
<dbReference type="Proteomes" id="UP001459204">
    <property type="component" value="Unassembled WGS sequence"/>
</dbReference>
<accession>A0ABU9IYG2</accession>
<reference evidence="4 5" key="1">
    <citation type="submission" date="2024-04" db="EMBL/GenBank/DDBJ databases">
        <title>Draft genome sequence of Pseudoxanthomonas putridarboris WD12.</title>
        <authorList>
            <person name="Oh J."/>
        </authorList>
    </citation>
    <scope>NUCLEOTIDE SEQUENCE [LARGE SCALE GENOMIC DNA]</scope>
    <source>
        <strain evidence="4 5">WD12</strain>
    </source>
</reference>
<dbReference type="InterPro" id="IPR047971">
    <property type="entry name" value="ExeM-like"/>
</dbReference>
<keyword evidence="2" id="KW-0732">Signal</keyword>
<dbReference type="CDD" id="cd04486">
    <property type="entry name" value="YhcR_OBF_like"/>
    <property type="match status" value="1"/>
</dbReference>
<evidence type="ECO:0000313" key="4">
    <source>
        <dbReference type="EMBL" id="MEL1263538.1"/>
    </source>
</evidence>
<keyword evidence="4" id="KW-0255">Endonuclease</keyword>
<dbReference type="GO" id="GO:0004519">
    <property type="term" value="F:endonuclease activity"/>
    <property type="evidence" value="ECO:0007669"/>
    <property type="project" value="UniProtKB-KW"/>
</dbReference>
<evidence type="ECO:0000259" key="3">
    <source>
        <dbReference type="Pfam" id="PF03372"/>
    </source>
</evidence>
<dbReference type="RefSeq" id="WP_341724709.1">
    <property type="nucleotide sequence ID" value="NZ_JBBWWT010000001.1"/>
</dbReference>
<dbReference type="InterPro" id="IPR005135">
    <property type="entry name" value="Endo/exonuclease/phosphatase"/>
</dbReference>
<feature type="signal peptide" evidence="2">
    <location>
        <begin position="1"/>
        <end position="22"/>
    </location>
</feature>
<protein>
    <submittedName>
        <fullName evidence="4">ExeM/NucH family extracellular endonuclease</fullName>
    </submittedName>
</protein>
<sequence length="576" mass="61184">MTSLRSLLVLALLGTSTLPACAASPGGNVIRIGQVQGDGARSPLDGQTVTVEGVVTGAFFEGLGGFFVQDAGDGDPETSDALFVAIEDGTPPPTLVAGDRVRVRGIVGERKTGGDATLTTLHAPRIEMRGHGDVPLTVRDAAPGDWEALEGMHVRIDAPLTLSGTDALGRFGELTTSFVGRLWQPSEVAVPGSTEYAHAVADNARRRLVLDDGSAARDPAAVWYVKDGQPLRTGTVLNGVRGIVDQRHGGWRLQLTAAPTIAAPERPAPPRVAGNLRIAAFNLENLFNGDGRGGGFPTPRGAKTAAQYQAQLAKLVATIRGLDPDIASLMELENDGYGADSSLAQFVDALNADGARWRFVDAGQGPGPDTIRVGIIYRGDRVKPTGQPATLEEGPFGERSRSPLAQAFVPLAGQAQPVVVVANHFKSKGCSEATGADADQKDGQGCWNALRLDSARRLDAWLKTDPTRTRSDRTVLLGDFNAYAMEDPIRWLRDDAGWVDAFTRAGVERPYSYVYNGLSGRLDHALLSPSLARQLRGAAEWHINADEQDAQGYAEGDASVPWRSSDHDPLLLGFDP</sequence>
<dbReference type="Gene3D" id="3.60.10.10">
    <property type="entry name" value="Endonuclease/exonuclease/phosphatase"/>
    <property type="match status" value="1"/>
</dbReference>
<keyword evidence="4" id="KW-0540">Nuclease</keyword>
<organism evidence="4 5">
    <name type="scientific">Pseudoxanthomonas putridarboris</name>
    <dbReference type="NCBI Taxonomy" id="752605"/>
    <lineage>
        <taxon>Bacteria</taxon>
        <taxon>Pseudomonadati</taxon>
        <taxon>Pseudomonadota</taxon>
        <taxon>Gammaproteobacteria</taxon>
        <taxon>Lysobacterales</taxon>
        <taxon>Lysobacteraceae</taxon>
        <taxon>Pseudoxanthomonas</taxon>
    </lineage>
</organism>
<proteinExistence type="predicted"/>
<dbReference type="NCBIfam" id="NF033681">
    <property type="entry name" value="ExeM_NucH_DNase"/>
    <property type="match status" value="1"/>
</dbReference>
<feature type="region of interest" description="Disordered" evidence="1">
    <location>
        <begin position="552"/>
        <end position="576"/>
    </location>
</feature>
<dbReference type="SUPFAM" id="SSF56219">
    <property type="entry name" value="DNase I-like"/>
    <property type="match status" value="1"/>
</dbReference>
<comment type="caution">
    <text evidence="4">The sequence shown here is derived from an EMBL/GenBank/DDBJ whole genome shotgun (WGS) entry which is preliminary data.</text>
</comment>
<feature type="chain" id="PRO_5046042028" evidence="2">
    <location>
        <begin position="23"/>
        <end position="576"/>
    </location>
</feature>
<evidence type="ECO:0000256" key="1">
    <source>
        <dbReference type="SAM" id="MobiDB-lite"/>
    </source>
</evidence>
<dbReference type="PANTHER" id="PTHR42834">
    <property type="entry name" value="ENDONUCLEASE/EXONUCLEASE/PHOSPHATASE FAMILY PROTEIN (AFU_ORTHOLOGUE AFUA_3G09210)"/>
    <property type="match status" value="1"/>
</dbReference>
<dbReference type="InterPro" id="IPR036691">
    <property type="entry name" value="Endo/exonu/phosph_ase_sf"/>
</dbReference>
<evidence type="ECO:0000313" key="5">
    <source>
        <dbReference type="Proteomes" id="UP001459204"/>
    </source>
</evidence>
<keyword evidence="4" id="KW-0378">Hydrolase</keyword>
<dbReference type="EMBL" id="JBBWWT010000001">
    <property type="protein sequence ID" value="MEL1263538.1"/>
    <property type="molecule type" value="Genomic_DNA"/>
</dbReference>
<keyword evidence="5" id="KW-1185">Reference proteome</keyword>